<dbReference type="PANTHER" id="PTHR34220">
    <property type="entry name" value="SENSOR HISTIDINE KINASE YPDA"/>
    <property type="match status" value="1"/>
</dbReference>
<dbReference type="Proteomes" id="UP000095468">
    <property type="component" value="Unassembled WGS sequence"/>
</dbReference>
<evidence type="ECO:0000256" key="4">
    <source>
        <dbReference type="ARBA" id="ARBA00023012"/>
    </source>
</evidence>
<gene>
    <name evidence="7" type="primary">yehU</name>
    <name evidence="7" type="ORF">ERS852381_00258</name>
</gene>
<dbReference type="Pfam" id="PF13492">
    <property type="entry name" value="GAF_3"/>
    <property type="match status" value="1"/>
</dbReference>
<protein>
    <recommendedName>
        <fullName evidence="2">histidine kinase</fullName>
        <ecNumber evidence="2">2.7.13.3</ecNumber>
    </recommendedName>
</protein>
<dbReference type="Pfam" id="PF06580">
    <property type="entry name" value="His_kinase"/>
    <property type="match status" value="1"/>
</dbReference>
<keyword evidence="4" id="KW-0902">Two-component regulatory system</keyword>
<dbReference type="SUPFAM" id="SSF55874">
    <property type="entry name" value="ATPase domain of HSP90 chaperone/DNA topoisomerase II/histidine kinase"/>
    <property type="match status" value="1"/>
</dbReference>
<keyword evidence="5" id="KW-0472">Membrane</keyword>
<dbReference type="EC" id="2.7.13.3" evidence="2"/>
<dbReference type="GO" id="GO:0016020">
    <property type="term" value="C:membrane"/>
    <property type="evidence" value="ECO:0007669"/>
    <property type="project" value="InterPro"/>
</dbReference>
<dbReference type="InterPro" id="IPR005467">
    <property type="entry name" value="His_kinase_dom"/>
</dbReference>
<proteinExistence type="predicted"/>
<organism evidence="7 8">
    <name type="scientific">Collinsella aerofaciens</name>
    <dbReference type="NCBI Taxonomy" id="74426"/>
    <lineage>
        <taxon>Bacteria</taxon>
        <taxon>Bacillati</taxon>
        <taxon>Actinomycetota</taxon>
        <taxon>Coriobacteriia</taxon>
        <taxon>Coriobacteriales</taxon>
        <taxon>Coriobacteriaceae</taxon>
        <taxon>Collinsella</taxon>
    </lineage>
</organism>
<dbReference type="InterPro" id="IPR010559">
    <property type="entry name" value="Sig_transdc_His_kin_internal"/>
</dbReference>
<comment type="catalytic activity">
    <reaction evidence="1">
        <text>ATP + protein L-histidine = ADP + protein N-phospho-L-histidine.</text>
        <dbReference type="EC" id="2.7.13.3"/>
    </reaction>
</comment>
<dbReference type="InterPro" id="IPR050640">
    <property type="entry name" value="Bact_2-comp_sensor_kinase"/>
</dbReference>
<evidence type="ECO:0000256" key="3">
    <source>
        <dbReference type="ARBA" id="ARBA00022777"/>
    </source>
</evidence>
<dbReference type="Gene3D" id="3.30.450.40">
    <property type="match status" value="1"/>
</dbReference>
<reference evidence="7 8" key="1">
    <citation type="submission" date="2015-09" db="EMBL/GenBank/DDBJ databases">
        <authorList>
            <consortium name="Pathogen Informatics"/>
        </authorList>
    </citation>
    <scope>NUCLEOTIDE SEQUENCE [LARGE SCALE GENOMIC DNA]</scope>
    <source>
        <strain evidence="7 8">2789STDY5608823</strain>
    </source>
</reference>
<dbReference type="AlphaFoldDB" id="A0A173X8B2"/>
<evidence type="ECO:0000256" key="2">
    <source>
        <dbReference type="ARBA" id="ARBA00012438"/>
    </source>
</evidence>
<dbReference type="RefSeq" id="WP_055285280.1">
    <property type="nucleotide sequence ID" value="NZ_CYYP01000002.1"/>
</dbReference>
<keyword evidence="3 7" id="KW-0418">Kinase</keyword>
<feature type="transmembrane region" description="Helical" evidence="5">
    <location>
        <begin position="12"/>
        <end position="35"/>
    </location>
</feature>
<evidence type="ECO:0000256" key="1">
    <source>
        <dbReference type="ARBA" id="ARBA00000085"/>
    </source>
</evidence>
<keyword evidence="5" id="KW-1133">Transmembrane helix</keyword>
<evidence type="ECO:0000259" key="6">
    <source>
        <dbReference type="PROSITE" id="PS50109"/>
    </source>
</evidence>
<dbReference type="InterPro" id="IPR003018">
    <property type="entry name" value="GAF"/>
</dbReference>
<feature type="transmembrane region" description="Helical" evidence="5">
    <location>
        <begin position="41"/>
        <end position="62"/>
    </location>
</feature>
<dbReference type="GO" id="GO:0000155">
    <property type="term" value="F:phosphorelay sensor kinase activity"/>
    <property type="evidence" value="ECO:0007669"/>
    <property type="project" value="InterPro"/>
</dbReference>
<dbReference type="EMBL" id="CYYP01000002">
    <property type="protein sequence ID" value="CUN47893.1"/>
    <property type="molecule type" value="Genomic_DNA"/>
</dbReference>
<dbReference type="SMART" id="SM00387">
    <property type="entry name" value="HATPase_c"/>
    <property type="match status" value="1"/>
</dbReference>
<keyword evidence="7" id="KW-0808">Transferase</keyword>
<dbReference type="InterPro" id="IPR003594">
    <property type="entry name" value="HATPase_dom"/>
</dbReference>
<sequence length="447" mass="49236">MIDRRAQRDSSISIFRIIAVACAICVLVYFIFALVTGIEPIATVIACALLCIFLCIFIFLTLNPDSVRSQYTEETLSVASAMLEDIKGGLTQESARLVCRRILPETRAMTVAITDEDNVLACAGEFEEKLLPDTPIHTLATRYVIEHGIVQSFNRMVDVVGSDGSHNQVPAGIIAPIKVGDRTVGTLKFYYKTPRAVDRTQYALASGFAEILSTQLAIHELEVQKELTARAEVRALQAQINPHFLFNTLNTIASFMRTDPLRARELLREFSSFYRATLDNSGSLIPVSREVAQTKRYLTFEKARFGEDRVLATFDVSEDVEDTLVPAFAIQPIVENAVRHGMGDDDALRIDVTVHQDGEDAILIAVADNGVGMDEGTAARLFDERSARPDASSPQGGGAGVAMHNISERIHRFYGPHSYTRVESAPGKGTKVLLHLDLSESIFDIQE</sequence>
<accession>A0A173X8B2</accession>
<feature type="domain" description="Histidine kinase" evidence="6">
    <location>
        <begin position="329"/>
        <end position="440"/>
    </location>
</feature>
<dbReference type="InterPro" id="IPR029016">
    <property type="entry name" value="GAF-like_dom_sf"/>
</dbReference>
<dbReference type="Gene3D" id="3.30.565.10">
    <property type="entry name" value="Histidine kinase-like ATPase, C-terminal domain"/>
    <property type="match status" value="1"/>
</dbReference>
<dbReference type="SUPFAM" id="SSF55781">
    <property type="entry name" value="GAF domain-like"/>
    <property type="match status" value="1"/>
</dbReference>
<dbReference type="PANTHER" id="PTHR34220:SF7">
    <property type="entry name" value="SENSOR HISTIDINE KINASE YPDA"/>
    <property type="match status" value="1"/>
</dbReference>
<keyword evidence="5" id="KW-0812">Transmembrane</keyword>
<dbReference type="PROSITE" id="PS50109">
    <property type="entry name" value="HIS_KIN"/>
    <property type="match status" value="1"/>
</dbReference>
<evidence type="ECO:0000313" key="8">
    <source>
        <dbReference type="Proteomes" id="UP000095468"/>
    </source>
</evidence>
<dbReference type="InterPro" id="IPR004358">
    <property type="entry name" value="Sig_transdc_His_kin-like_C"/>
</dbReference>
<name>A0A173X8B2_9ACTN</name>
<dbReference type="Pfam" id="PF02518">
    <property type="entry name" value="HATPase_c"/>
    <property type="match status" value="1"/>
</dbReference>
<dbReference type="InterPro" id="IPR036890">
    <property type="entry name" value="HATPase_C_sf"/>
</dbReference>
<evidence type="ECO:0000313" key="7">
    <source>
        <dbReference type="EMBL" id="CUN47893.1"/>
    </source>
</evidence>
<dbReference type="PRINTS" id="PR00344">
    <property type="entry name" value="BCTRLSENSOR"/>
</dbReference>
<evidence type="ECO:0000256" key="5">
    <source>
        <dbReference type="SAM" id="Phobius"/>
    </source>
</evidence>